<dbReference type="InterPro" id="IPR027417">
    <property type="entry name" value="P-loop_NTPase"/>
</dbReference>
<protein>
    <submittedName>
        <fullName evidence="1">Cob(I)yrinic acid a,c-diamide adenosyltransferase</fullName>
        <ecNumber evidence="1">2.5.1.17</ecNumber>
    </submittedName>
</protein>
<keyword evidence="1" id="KW-0808">Transferase</keyword>
<dbReference type="Gene3D" id="3.40.50.300">
    <property type="entry name" value="P-loop containing nucleotide triphosphate hydrolases"/>
    <property type="match status" value="1"/>
</dbReference>
<dbReference type="PIRSF" id="PIRSF015617">
    <property type="entry name" value="Adensltrnsf_CobA"/>
    <property type="match status" value="1"/>
</dbReference>
<dbReference type="InterPro" id="IPR003724">
    <property type="entry name" value="CblAdoTrfase_CobA"/>
</dbReference>
<dbReference type="NCBIfam" id="TIGR00708">
    <property type="entry name" value="cobA"/>
    <property type="match status" value="1"/>
</dbReference>
<dbReference type="CDD" id="cd00561">
    <property type="entry name" value="CobA_ACA"/>
    <property type="match status" value="1"/>
</dbReference>
<reference evidence="1" key="1">
    <citation type="submission" date="2022-12" db="EMBL/GenBank/DDBJ databases">
        <title>Clostridium sp. nov., isolated from industrial wastewater.</title>
        <authorList>
            <person name="Jiayan W."/>
        </authorList>
    </citation>
    <scope>NUCLEOTIDE SEQUENCE</scope>
    <source>
        <strain evidence="1">ZC22-4</strain>
    </source>
</reference>
<keyword evidence="2" id="KW-1185">Reference proteome</keyword>
<evidence type="ECO:0000313" key="1">
    <source>
        <dbReference type="EMBL" id="MCY6957808.1"/>
    </source>
</evidence>
<comment type="caution">
    <text evidence="1">The sequence shown here is derived from an EMBL/GenBank/DDBJ whole genome shotgun (WGS) entry which is preliminary data.</text>
</comment>
<dbReference type="EC" id="2.5.1.17" evidence="1"/>
<dbReference type="PANTHER" id="PTHR46638">
    <property type="entry name" value="CORRINOID ADENOSYLTRANSFERASE"/>
    <property type="match status" value="1"/>
</dbReference>
<name>A0ABT4D687_9CLOT</name>
<dbReference type="PANTHER" id="PTHR46638:SF1">
    <property type="entry name" value="CORRINOID ADENOSYLTRANSFERASE"/>
    <property type="match status" value="1"/>
</dbReference>
<evidence type="ECO:0000313" key="2">
    <source>
        <dbReference type="Proteomes" id="UP001144612"/>
    </source>
</evidence>
<accession>A0ABT4D687</accession>
<dbReference type="GO" id="GO:0008817">
    <property type="term" value="F:corrinoid adenosyltransferase activity"/>
    <property type="evidence" value="ECO:0007669"/>
    <property type="project" value="UniProtKB-EC"/>
</dbReference>
<sequence>MENRGYIHIYTGNGKGKTTAALGLALRAVCSGKKVFFGQFLKGMKYSELDATKYLPNFIMKQYGAEKFICSSPSQKDVEIARKGILEIKEVLAKGEYDIVVLDELNIALYYNLFSVEEIIDILEKRKDNIEVVITGRYAPQKLINKADLVTEMREIKHYYKKGVEARIGIEK</sequence>
<dbReference type="EMBL" id="JAPQFJ010000003">
    <property type="protein sequence ID" value="MCY6957808.1"/>
    <property type="molecule type" value="Genomic_DNA"/>
</dbReference>
<proteinExistence type="predicted"/>
<dbReference type="NCBIfam" id="NF004637">
    <property type="entry name" value="PRK05986.1"/>
    <property type="match status" value="1"/>
</dbReference>
<gene>
    <name evidence="1" type="primary">cobO</name>
    <name evidence="1" type="ORF">OW729_04215</name>
</gene>
<organism evidence="1 2">
    <name type="scientific">Clostridium brassicae</name>
    <dbReference type="NCBI Taxonomy" id="2999072"/>
    <lineage>
        <taxon>Bacteria</taxon>
        <taxon>Bacillati</taxon>
        <taxon>Bacillota</taxon>
        <taxon>Clostridia</taxon>
        <taxon>Eubacteriales</taxon>
        <taxon>Clostridiaceae</taxon>
        <taxon>Clostridium</taxon>
    </lineage>
</organism>
<dbReference type="SUPFAM" id="SSF52540">
    <property type="entry name" value="P-loop containing nucleoside triphosphate hydrolases"/>
    <property type="match status" value="1"/>
</dbReference>
<dbReference type="Pfam" id="PF02572">
    <property type="entry name" value="CobA_CobO_BtuR"/>
    <property type="match status" value="1"/>
</dbReference>
<dbReference type="Proteomes" id="UP001144612">
    <property type="component" value="Unassembled WGS sequence"/>
</dbReference>
<dbReference type="RefSeq" id="WP_268060204.1">
    <property type="nucleotide sequence ID" value="NZ_JAPQFJ010000003.1"/>
</dbReference>